<sequence>MKTVINSSSFNTTSSSSLVGVPRGPWHSPVPYLFGGLAVMLGLIAFALFILACSYWKLSDFLENNNNDNNDNERDLEKGDDVQKADSSVVLEEKMAVIMAGDDKPSFLATPTMAYYYYSTNCKKTEHHDKSSDDRRIGKGKAQGSSEVGR</sequence>
<dbReference type="AlphaFoldDB" id="A0AAP0F0L4"/>
<evidence type="ECO:0000256" key="4">
    <source>
        <dbReference type="ARBA" id="ARBA00022692"/>
    </source>
</evidence>
<feature type="region of interest" description="Disordered" evidence="8">
    <location>
        <begin position="125"/>
        <end position="150"/>
    </location>
</feature>
<evidence type="ECO:0000256" key="1">
    <source>
        <dbReference type="ARBA" id="ARBA00004167"/>
    </source>
</evidence>
<dbReference type="EMBL" id="JBBNAE010000008">
    <property type="protein sequence ID" value="KAK9101690.1"/>
    <property type="molecule type" value="Genomic_DNA"/>
</dbReference>
<proteinExistence type="inferred from homology"/>
<evidence type="ECO:0000256" key="3">
    <source>
        <dbReference type="ARBA" id="ARBA00022448"/>
    </source>
</evidence>
<dbReference type="InterPro" id="IPR040359">
    <property type="entry name" value="GDU"/>
</dbReference>
<comment type="similarity">
    <text evidence="2">Belongs to the GLUTAMINE DUMPER 1 (TC 9.B.60) family.</text>
</comment>
<gene>
    <name evidence="10" type="ORF">Sjap_018944</name>
</gene>
<evidence type="ECO:0000313" key="10">
    <source>
        <dbReference type="EMBL" id="KAK9101690.1"/>
    </source>
</evidence>
<comment type="caution">
    <text evidence="10">The sequence shown here is derived from an EMBL/GenBank/DDBJ whole genome shotgun (WGS) entry which is preliminary data.</text>
</comment>
<keyword evidence="5" id="KW-0029">Amino-acid transport</keyword>
<name>A0AAP0F0L4_9MAGN</name>
<protein>
    <submittedName>
        <fullName evidence="10">Uncharacterized protein</fullName>
    </submittedName>
</protein>
<evidence type="ECO:0000256" key="9">
    <source>
        <dbReference type="SAM" id="Phobius"/>
    </source>
</evidence>
<organism evidence="10 11">
    <name type="scientific">Stephania japonica</name>
    <dbReference type="NCBI Taxonomy" id="461633"/>
    <lineage>
        <taxon>Eukaryota</taxon>
        <taxon>Viridiplantae</taxon>
        <taxon>Streptophyta</taxon>
        <taxon>Embryophyta</taxon>
        <taxon>Tracheophyta</taxon>
        <taxon>Spermatophyta</taxon>
        <taxon>Magnoliopsida</taxon>
        <taxon>Ranunculales</taxon>
        <taxon>Menispermaceae</taxon>
        <taxon>Menispermoideae</taxon>
        <taxon>Cissampelideae</taxon>
        <taxon>Stephania</taxon>
    </lineage>
</organism>
<dbReference type="Proteomes" id="UP001417504">
    <property type="component" value="Unassembled WGS sequence"/>
</dbReference>
<reference evidence="10 11" key="1">
    <citation type="submission" date="2024-01" db="EMBL/GenBank/DDBJ databases">
        <title>Genome assemblies of Stephania.</title>
        <authorList>
            <person name="Yang L."/>
        </authorList>
    </citation>
    <scope>NUCLEOTIDE SEQUENCE [LARGE SCALE GENOMIC DNA]</scope>
    <source>
        <strain evidence="10">QJT</strain>
        <tissue evidence="10">Leaf</tissue>
    </source>
</reference>
<evidence type="ECO:0000256" key="6">
    <source>
        <dbReference type="ARBA" id="ARBA00022989"/>
    </source>
</evidence>
<evidence type="ECO:0000256" key="7">
    <source>
        <dbReference type="ARBA" id="ARBA00023136"/>
    </source>
</evidence>
<dbReference type="GO" id="GO:0080143">
    <property type="term" value="P:regulation of amino acid export"/>
    <property type="evidence" value="ECO:0007669"/>
    <property type="project" value="InterPro"/>
</dbReference>
<feature type="transmembrane region" description="Helical" evidence="9">
    <location>
        <begin position="32"/>
        <end position="56"/>
    </location>
</feature>
<keyword evidence="6 9" id="KW-1133">Transmembrane helix</keyword>
<keyword evidence="11" id="KW-1185">Reference proteome</keyword>
<feature type="compositionally biased region" description="Low complexity" evidence="8">
    <location>
        <begin position="1"/>
        <end position="17"/>
    </location>
</feature>
<dbReference type="GO" id="GO:0006865">
    <property type="term" value="P:amino acid transport"/>
    <property type="evidence" value="ECO:0007669"/>
    <property type="project" value="UniProtKB-KW"/>
</dbReference>
<keyword evidence="3" id="KW-0813">Transport</keyword>
<comment type="subcellular location">
    <subcellularLocation>
        <location evidence="1">Membrane</location>
        <topology evidence="1">Single-pass membrane protein</topology>
    </subcellularLocation>
</comment>
<evidence type="ECO:0000256" key="8">
    <source>
        <dbReference type="SAM" id="MobiDB-lite"/>
    </source>
</evidence>
<feature type="region of interest" description="Disordered" evidence="8">
    <location>
        <begin position="1"/>
        <end position="21"/>
    </location>
</feature>
<evidence type="ECO:0000256" key="2">
    <source>
        <dbReference type="ARBA" id="ARBA00009977"/>
    </source>
</evidence>
<accession>A0AAP0F0L4</accession>
<feature type="compositionally biased region" description="Basic and acidic residues" evidence="8">
    <location>
        <begin position="125"/>
        <end position="137"/>
    </location>
</feature>
<dbReference type="PANTHER" id="PTHR33228:SF77">
    <property type="entry name" value="PROTEIN GLUTAMINE DUMPER 2"/>
    <property type="match status" value="1"/>
</dbReference>
<keyword evidence="4 9" id="KW-0812">Transmembrane</keyword>
<dbReference type="GO" id="GO:0016020">
    <property type="term" value="C:membrane"/>
    <property type="evidence" value="ECO:0007669"/>
    <property type="project" value="UniProtKB-SubCell"/>
</dbReference>
<keyword evidence="7 9" id="KW-0472">Membrane</keyword>
<dbReference type="PANTHER" id="PTHR33228">
    <property type="entry name" value="PROTEIN GLUTAMINE DUMPER 4-RELATED"/>
    <property type="match status" value="1"/>
</dbReference>
<evidence type="ECO:0000256" key="5">
    <source>
        <dbReference type="ARBA" id="ARBA00022970"/>
    </source>
</evidence>
<evidence type="ECO:0000313" key="11">
    <source>
        <dbReference type="Proteomes" id="UP001417504"/>
    </source>
</evidence>